<feature type="region of interest" description="Disordered" evidence="1">
    <location>
        <begin position="172"/>
        <end position="235"/>
    </location>
</feature>
<accession>A0ABS4AL86</accession>
<feature type="compositionally biased region" description="Polar residues" evidence="1">
    <location>
        <begin position="223"/>
        <end position="232"/>
    </location>
</feature>
<evidence type="ECO:0000256" key="1">
    <source>
        <dbReference type="SAM" id="MobiDB-lite"/>
    </source>
</evidence>
<evidence type="ECO:0008006" key="4">
    <source>
        <dbReference type="Google" id="ProtNLM"/>
    </source>
</evidence>
<gene>
    <name evidence="2" type="ORF">J8J14_23845</name>
</gene>
<evidence type="ECO:0000313" key="3">
    <source>
        <dbReference type="Proteomes" id="UP000681594"/>
    </source>
</evidence>
<feature type="region of interest" description="Disordered" evidence="1">
    <location>
        <begin position="291"/>
        <end position="318"/>
    </location>
</feature>
<reference evidence="2 3" key="1">
    <citation type="submission" date="2021-03" db="EMBL/GenBank/DDBJ databases">
        <authorList>
            <person name="So Y."/>
        </authorList>
    </citation>
    <scope>NUCLEOTIDE SEQUENCE [LARGE SCALE GENOMIC DNA]</scope>
    <source>
        <strain evidence="2 3">SSH11</strain>
    </source>
</reference>
<dbReference type="RefSeq" id="WP_209382048.1">
    <property type="nucleotide sequence ID" value="NZ_JAGIZB010000058.1"/>
</dbReference>
<keyword evidence="3" id="KW-1185">Reference proteome</keyword>
<dbReference type="EMBL" id="JAGIZB010000058">
    <property type="protein sequence ID" value="MBP0447783.1"/>
    <property type="molecule type" value="Genomic_DNA"/>
</dbReference>
<evidence type="ECO:0000313" key="2">
    <source>
        <dbReference type="EMBL" id="MBP0447783.1"/>
    </source>
</evidence>
<protein>
    <recommendedName>
        <fullName evidence="4">DUF222 domain-containing protein</fullName>
    </recommendedName>
</protein>
<name>A0ABS4AL86_9PROT</name>
<comment type="caution">
    <text evidence="2">The sequence shown here is derived from an EMBL/GenBank/DDBJ whole genome shotgun (WGS) entry which is preliminary data.</text>
</comment>
<dbReference type="Proteomes" id="UP000681594">
    <property type="component" value="Unassembled WGS sequence"/>
</dbReference>
<sequence>MNRHRELLRKNGDQTDRALAVVAEDVRAQAMLATPEVAAELVQRARRAKLLSSRTEVDSAVAALLAYATQGLDTLRSARSRLRTIVAFALANDATIPDLTARYGGLWKIYDEAPRRDANAKAKAAVARLISVRLPQAVEERARERHSVIQLVPASRGHWGYREIVIYESVQDDKGEQSRPASLPEHLSDVGEARASSIALNEAAGSQPRDADQPVDDAVEISQDPSPGTMTDEQAGGVGVTAQSITPSDDATAELAVSAVRVGEGTEAVGEVGPRIIDPTAQIDLLGASKAEAPPATSGEESGAAGIVSSEGLGDETTTAPDDLVTRMQSFCGTPFIINSLKLHQERFEDLMRCATSERMQLRGFNKPRHVWTAHTMTPLLAETLQQHGARPVRDDEIVAAG</sequence>
<proteinExistence type="predicted"/>
<organism evidence="2 3">
    <name type="scientific">Pararoseomonas baculiformis</name>
    <dbReference type="NCBI Taxonomy" id="2820812"/>
    <lineage>
        <taxon>Bacteria</taxon>
        <taxon>Pseudomonadati</taxon>
        <taxon>Pseudomonadota</taxon>
        <taxon>Alphaproteobacteria</taxon>
        <taxon>Acetobacterales</taxon>
        <taxon>Acetobacteraceae</taxon>
        <taxon>Pararoseomonas</taxon>
    </lineage>
</organism>